<dbReference type="Proteomes" id="UP001163321">
    <property type="component" value="Chromosome 4"/>
</dbReference>
<comment type="caution">
    <text evidence="1">The sequence shown here is derived from an EMBL/GenBank/DDBJ whole genome shotgun (WGS) entry which is preliminary data.</text>
</comment>
<name>A0ACC0W0R3_9STRA</name>
<reference evidence="1 2" key="1">
    <citation type="journal article" date="2022" name="bioRxiv">
        <title>The genome of the oomycete Peronosclerospora sorghi, a cosmopolitan pathogen of maize and sorghum, is inflated with dispersed pseudogenes.</title>
        <authorList>
            <person name="Fletcher K."/>
            <person name="Martin F."/>
            <person name="Isakeit T."/>
            <person name="Cavanaugh K."/>
            <person name="Magill C."/>
            <person name="Michelmore R."/>
        </authorList>
    </citation>
    <scope>NUCLEOTIDE SEQUENCE [LARGE SCALE GENOMIC DNA]</scope>
    <source>
        <strain evidence="1">P6</strain>
    </source>
</reference>
<gene>
    <name evidence="1" type="ORF">PsorP6_006061</name>
</gene>
<dbReference type="EMBL" id="CM047583">
    <property type="protein sequence ID" value="KAI9912337.1"/>
    <property type="molecule type" value="Genomic_DNA"/>
</dbReference>
<protein>
    <submittedName>
        <fullName evidence="1">Uncharacterized protein</fullName>
    </submittedName>
</protein>
<evidence type="ECO:0000313" key="1">
    <source>
        <dbReference type="EMBL" id="KAI9912337.1"/>
    </source>
</evidence>
<accession>A0ACC0W0R3</accession>
<keyword evidence="2" id="KW-1185">Reference proteome</keyword>
<sequence length="134" mass="15446">MYDKLEKRCVWIVQAKDPSSLVHEPVYVSKTPPITFTPFGRIMMSHVSLRTSDLISLRISSFHLSVSSKIIACVYVWGISLAATTETLELIIILDNKNRSVEKSITEDRHYDDCVRYLRVQCSDKFVQYDMVIN</sequence>
<organism evidence="1 2">
    <name type="scientific">Peronosclerospora sorghi</name>
    <dbReference type="NCBI Taxonomy" id="230839"/>
    <lineage>
        <taxon>Eukaryota</taxon>
        <taxon>Sar</taxon>
        <taxon>Stramenopiles</taxon>
        <taxon>Oomycota</taxon>
        <taxon>Peronosporomycetes</taxon>
        <taxon>Peronosporales</taxon>
        <taxon>Peronosporaceae</taxon>
        <taxon>Peronosclerospora</taxon>
    </lineage>
</organism>
<evidence type="ECO:0000313" key="2">
    <source>
        <dbReference type="Proteomes" id="UP001163321"/>
    </source>
</evidence>
<proteinExistence type="predicted"/>